<reference evidence="2" key="1">
    <citation type="submission" date="2021-01" db="EMBL/GenBank/DDBJ databases">
        <title>Whole genome shotgun sequence of Planosporangium mesophilum NBRC 109066.</title>
        <authorList>
            <person name="Komaki H."/>
            <person name="Tamura T."/>
        </authorList>
    </citation>
    <scope>NUCLEOTIDE SEQUENCE</scope>
    <source>
        <strain evidence="2">NBRC 109066</strain>
    </source>
</reference>
<keyword evidence="3" id="KW-1185">Reference proteome</keyword>
<evidence type="ECO:0000313" key="2">
    <source>
        <dbReference type="EMBL" id="GII24771.1"/>
    </source>
</evidence>
<dbReference type="Pfam" id="PF13466">
    <property type="entry name" value="STAS_2"/>
    <property type="match status" value="1"/>
</dbReference>
<dbReference type="InterPro" id="IPR025847">
    <property type="entry name" value="MEDS_domain"/>
</dbReference>
<dbReference type="EMBL" id="BOON01000041">
    <property type="protein sequence ID" value="GII24771.1"/>
    <property type="molecule type" value="Genomic_DNA"/>
</dbReference>
<sequence length="301" mass="31805">MVSPMAVERLQRGDHACWLYSDEPQRLTATARYVQAGLDGGEKVLLLTESIRPDALLAGLDAHGVDGAAPTRSGQLEIITADEAYLATRGFDPEVMIAGWPGVIASARDGGWSGLRVAADMSWALRATVDDSRLAWYEAHVNAVFSDTYTTVVCQYDRSRFPATELRRISAAHPATIPVGADGAWEPLLHVTRMTDPPGLRLSGEVDMSNRPAVAATLYDGIADGAHSGREFVVDVAALRFADVATAELLVAAARTGPAGLAVVGCSPALARMMTWVAEADGAGAEAAVPGLRIVVRERAS</sequence>
<dbReference type="Proteomes" id="UP000599074">
    <property type="component" value="Unassembled WGS sequence"/>
</dbReference>
<dbReference type="SUPFAM" id="SSF52091">
    <property type="entry name" value="SpoIIaa-like"/>
    <property type="match status" value="1"/>
</dbReference>
<protein>
    <recommendedName>
        <fullName evidence="1">STAS domain-containing protein</fullName>
    </recommendedName>
</protein>
<dbReference type="InterPro" id="IPR036513">
    <property type="entry name" value="STAS_dom_sf"/>
</dbReference>
<dbReference type="PROSITE" id="PS50801">
    <property type="entry name" value="STAS"/>
    <property type="match status" value="1"/>
</dbReference>
<dbReference type="InterPro" id="IPR002645">
    <property type="entry name" value="STAS_dom"/>
</dbReference>
<gene>
    <name evidence="2" type="ORF">Pme01_43680</name>
</gene>
<accession>A0A8J3X2C8</accession>
<dbReference type="InterPro" id="IPR058548">
    <property type="entry name" value="MlaB-like_STAS"/>
</dbReference>
<dbReference type="RefSeq" id="WP_168117216.1">
    <property type="nucleotide sequence ID" value="NZ_BOON01000041.1"/>
</dbReference>
<dbReference type="Pfam" id="PF14417">
    <property type="entry name" value="MEDS"/>
    <property type="match status" value="1"/>
</dbReference>
<comment type="caution">
    <text evidence="2">The sequence shown here is derived from an EMBL/GenBank/DDBJ whole genome shotgun (WGS) entry which is preliminary data.</text>
</comment>
<feature type="domain" description="STAS" evidence="1">
    <location>
        <begin position="200"/>
        <end position="274"/>
    </location>
</feature>
<name>A0A8J3X2C8_9ACTN</name>
<evidence type="ECO:0000259" key="1">
    <source>
        <dbReference type="PROSITE" id="PS50801"/>
    </source>
</evidence>
<organism evidence="2 3">
    <name type="scientific">Planosporangium mesophilum</name>
    <dbReference type="NCBI Taxonomy" id="689768"/>
    <lineage>
        <taxon>Bacteria</taxon>
        <taxon>Bacillati</taxon>
        <taxon>Actinomycetota</taxon>
        <taxon>Actinomycetes</taxon>
        <taxon>Micromonosporales</taxon>
        <taxon>Micromonosporaceae</taxon>
        <taxon>Planosporangium</taxon>
    </lineage>
</organism>
<proteinExistence type="predicted"/>
<dbReference type="AlphaFoldDB" id="A0A8J3X2C8"/>
<dbReference type="Gene3D" id="3.30.750.24">
    <property type="entry name" value="STAS domain"/>
    <property type="match status" value="1"/>
</dbReference>
<evidence type="ECO:0000313" key="3">
    <source>
        <dbReference type="Proteomes" id="UP000599074"/>
    </source>
</evidence>